<dbReference type="EMBL" id="BOQL01000028">
    <property type="protein sequence ID" value="GIM69797.1"/>
    <property type="molecule type" value="Genomic_DNA"/>
</dbReference>
<gene>
    <name evidence="1" type="ORF">Aau02nite_37770</name>
</gene>
<evidence type="ECO:0000313" key="1">
    <source>
        <dbReference type="EMBL" id="GIM69797.1"/>
    </source>
</evidence>
<name>A0A919SDQ8_9ACTN</name>
<dbReference type="AlphaFoldDB" id="A0A919SDQ8"/>
<dbReference type="Proteomes" id="UP000681340">
    <property type="component" value="Unassembled WGS sequence"/>
</dbReference>
<proteinExistence type="predicted"/>
<keyword evidence="2" id="KW-1185">Reference proteome</keyword>
<accession>A0A919SDQ8</accession>
<dbReference type="RefSeq" id="WP_212989773.1">
    <property type="nucleotide sequence ID" value="NZ_BAABEA010000039.1"/>
</dbReference>
<evidence type="ECO:0000313" key="2">
    <source>
        <dbReference type="Proteomes" id="UP000681340"/>
    </source>
</evidence>
<reference evidence="1" key="1">
    <citation type="submission" date="2021-03" db="EMBL/GenBank/DDBJ databases">
        <title>Whole genome shotgun sequence of Actinoplanes auranticolor NBRC 12245.</title>
        <authorList>
            <person name="Komaki H."/>
            <person name="Tamura T."/>
        </authorList>
    </citation>
    <scope>NUCLEOTIDE SEQUENCE</scope>
    <source>
        <strain evidence="1">NBRC 12245</strain>
    </source>
</reference>
<sequence>MADDPVGRAVELDDLDQLRRLAASGSADAVEALVEIAGERADVAELRRLAEAGSRHAAEVLADLTDD</sequence>
<organism evidence="1 2">
    <name type="scientific">Actinoplanes auranticolor</name>
    <dbReference type="NCBI Taxonomy" id="47988"/>
    <lineage>
        <taxon>Bacteria</taxon>
        <taxon>Bacillati</taxon>
        <taxon>Actinomycetota</taxon>
        <taxon>Actinomycetes</taxon>
        <taxon>Micromonosporales</taxon>
        <taxon>Micromonosporaceae</taxon>
        <taxon>Actinoplanes</taxon>
    </lineage>
</organism>
<protein>
    <submittedName>
        <fullName evidence="1">Uncharacterized protein</fullName>
    </submittedName>
</protein>
<comment type="caution">
    <text evidence="1">The sequence shown here is derived from an EMBL/GenBank/DDBJ whole genome shotgun (WGS) entry which is preliminary data.</text>
</comment>